<keyword evidence="4" id="KW-1185">Reference proteome</keyword>
<gene>
    <name evidence="3" type="primary">Cnig_chr_I.g2995</name>
    <name evidence="3" type="ORF">B9Z55_002995</name>
</gene>
<accession>A0A2G5VN16</accession>
<sequence>MDQQKVGVAYQNVRNDKQAGRGYKRDEEIEKDVIIPASKMSRSDFVEAREKMEKLSRAIFEEAIKRRSSVVVEQKMEVQLTTVEKEMECNEKEKVGQEEKPVAQAYLKPSDVVRMKLKNLSDLCSFESEEMQDQVGVTKHPEDASKMADNSFEKKKFEEVLKDIRKRGDSSKTESEQSKHPSIQENPSNDSSKE</sequence>
<feature type="compositionally biased region" description="Polar residues" evidence="2">
    <location>
        <begin position="180"/>
        <end position="194"/>
    </location>
</feature>
<keyword evidence="1" id="KW-0175">Coiled coil</keyword>
<name>A0A2G5VN16_9PELO</name>
<dbReference type="AlphaFoldDB" id="A0A2G5VN16"/>
<feature type="region of interest" description="Disordered" evidence="2">
    <location>
        <begin position="133"/>
        <end position="194"/>
    </location>
</feature>
<evidence type="ECO:0000256" key="1">
    <source>
        <dbReference type="SAM" id="Coils"/>
    </source>
</evidence>
<reference evidence="4" key="1">
    <citation type="submission" date="2017-10" db="EMBL/GenBank/DDBJ databases">
        <title>Rapid genome shrinkage in a self-fertile nematode reveals novel sperm competition proteins.</title>
        <authorList>
            <person name="Yin D."/>
            <person name="Schwarz E.M."/>
            <person name="Thomas C.G."/>
            <person name="Felde R.L."/>
            <person name="Korf I.F."/>
            <person name="Cutter A.D."/>
            <person name="Schartner C.M."/>
            <person name="Ralston E.J."/>
            <person name="Meyer B.J."/>
            <person name="Haag E.S."/>
        </authorList>
    </citation>
    <scope>NUCLEOTIDE SEQUENCE [LARGE SCALE GENOMIC DNA]</scope>
    <source>
        <strain evidence="4">JU1422</strain>
    </source>
</reference>
<feature type="compositionally biased region" description="Basic and acidic residues" evidence="2">
    <location>
        <begin position="139"/>
        <end position="179"/>
    </location>
</feature>
<protein>
    <submittedName>
        <fullName evidence="3">Uncharacterized protein</fullName>
    </submittedName>
</protein>
<feature type="coiled-coil region" evidence="1">
    <location>
        <begin position="73"/>
        <end position="100"/>
    </location>
</feature>
<comment type="caution">
    <text evidence="3">The sequence shown here is derived from an EMBL/GenBank/DDBJ whole genome shotgun (WGS) entry which is preliminary data.</text>
</comment>
<organism evidence="3 4">
    <name type="scientific">Caenorhabditis nigoni</name>
    <dbReference type="NCBI Taxonomy" id="1611254"/>
    <lineage>
        <taxon>Eukaryota</taxon>
        <taxon>Metazoa</taxon>
        <taxon>Ecdysozoa</taxon>
        <taxon>Nematoda</taxon>
        <taxon>Chromadorea</taxon>
        <taxon>Rhabditida</taxon>
        <taxon>Rhabditina</taxon>
        <taxon>Rhabditomorpha</taxon>
        <taxon>Rhabditoidea</taxon>
        <taxon>Rhabditidae</taxon>
        <taxon>Peloderinae</taxon>
        <taxon>Caenorhabditis</taxon>
    </lineage>
</organism>
<evidence type="ECO:0000313" key="3">
    <source>
        <dbReference type="EMBL" id="PIC53183.1"/>
    </source>
</evidence>
<proteinExistence type="predicted"/>
<evidence type="ECO:0000256" key="2">
    <source>
        <dbReference type="SAM" id="MobiDB-lite"/>
    </source>
</evidence>
<dbReference type="Proteomes" id="UP000230233">
    <property type="component" value="Chromosome I"/>
</dbReference>
<dbReference type="EMBL" id="PDUG01000001">
    <property type="protein sequence ID" value="PIC53183.1"/>
    <property type="molecule type" value="Genomic_DNA"/>
</dbReference>
<evidence type="ECO:0000313" key="4">
    <source>
        <dbReference type="Proteomes" id="UP000230233"/>
    </source>
</evidence>